<dbReference type="AlphaFoldDB" id="A0A058YZN6"/>
<evidence type="ECO:0000313" key="3">
    <source>
        <dbReference type="Proteomes" id="UP000030693"/>
    </source>
</evidence>
<accession>A0A058YZN6</accession>
<reference evidence="2" key="1">
    <citation type="submission" date="2013-04" db="EMBL/GenBank/DDBJ databases">
        <title>The Genome Sequence of Fonticula alba ATCC 38817.</title>
        <authorList>
            <consortium name="The Broad Institute Genomics Platform"/>
            <person name="Russ C."/>
            <person name="Cuomo C."/>
            <person name="Burger G."/>
            <person name="Gray M.W."/>
            <person name="Holland P.W.H."/>
            <person name="King N."/>
            <person name="Lang F.B.F."/>
            <person name="Roger A.J."/>
            <person name="Ruiz-Trillo I."/>
            <person name="Brown M."/>
            <person name="Walker B."/>
            <person name="Young S."/>
            <person name="Zeng Q."/>
            <person name="Gargeya S."/>
            <person name="Fitzgerald M."/>
            <person name="Haas B."/>
            <person name="Abouelleil A."/>
            <person name="Allen A.W."/>
            <person name="Alvarado L."/>
            <person name="Arachchi H.M."/>
            <person name="Berlin A.M."/>
            <person name="Chapman S.B."/>
            <person name="Gainer-Dewar J."/>
            <person name="Goldberg J."/>
            <person name="Griggs A."/>
            <person name="Gujja S."/>
            <person name="Hansen M."/>
            <person name="Howarth C."/>
            <person name="Imamovic A."/>
            <person name="Ireland A."/>
            <person name="Larimer J."/>
            <person name="McCowan C."/>
            <person name="Murphy C."/>
            <person name="Pearson M."/>
            <person name="Poon T.W."/>
            <person name="Priest M."/>
            <person name="Roberts A."/>
            <person name="Saif S."/>
            <person name="Shea T."/>
            <person name="Sisk P."/>
            <person name="Sykes S."/>
            <person name="Wortman J."/>
            <person name="Nusbaum C."/>
            <person name="Birren B."/>
        </authorList>
    </citation>
    <scope>NUCLEOTIDE SEQUENCE [LARGE SCALE GENOMIC DNA]</scope>
    <source>
        <strain evidence="2">ATCC 38817</strain>
    </source>
</reference>
<keyword evidence="3" id="KW-1185">Reference proteome</keyword>
<dbReference type="EMBL" id="KB932219">
    <property type="protein sequence ID" value="KCV67439.1"/>
    <property type="molecule type" value="Genomic_DNA"/>
</dbReference>
<feature type="compositionally biased region" description="Basic and acidic residues" evidence="1">
    <location>
        <begin position="88"/>
        <end position="104"/>
    </location>
</feature>
<feature type="compositionally biased region" description="Pro residues" evidence="1">
    <location>
        <begin position="43"/>
        <end position="52"/>
    </location>
</feature>
<evidence type="ECO:0000313" key="2">
    <source>
        <dbReference type="EMBL" id="KCV67439.1"/>
    </source>
</evidence>
<feature type="compositionally biased region" description="Basic and acidic residues" evidence="1">
    <location>
        <begin position="143"/>
        <end position="157"/>
    </location>
</feature>
<gene>
    <name evidence="2" type="ORF">H696_06134</name>
</gene>
<dbReference type="RefSeq" id="XP_009498166.1">
    <property type="nucleotide sequence ID" value="XM_009499891.1"/>
</dbReference>
<proteinExistence type="predicted"/>
<feature type="region of interest" description="Disordered" evidence="1">
    <location>
        <begin position="88"/>
        <end position="170"/>
    </location>
</feature>
<organism evidence="2">
    <name type="scientific">Fonticula alba</name>
    <name type="common">Slime mold</name>
    <dbReference type="NCBI Taxonomy" id="691883"/>
    <lineage>
        <taxon>Eukaryota</taxon>
        <taxon>Rotosphaerida</taxon>
        <taxon>Fonticulaceae</taxon>
        <taxon>Fonticula</taxon>
    </lineage>
</organism>
<name>A0A058YZN6_FONAL</name>
<sequence>MMARLDAAYLHYLNALGYTSDDDPGQVGPDPGPAHSRHNSPRPMTPEPPSLSPGPEEHYLSGPDPYFDMLIRFAKAHRVYLRALADREDAHDAAHAEDGPDHRPGVVPGPQPRPARAGHAAPRRTGPQPIGQNFRVAPPPPPPRREGRQRRVGETWRHAAASYTKKGPLM</sequence>
<dbReference type="GeneID" id="20530859"/>
<feature type="region of interest" description="Disordered" evidence="1">
    <location>
        <begin position="21"/>
        <end position="60"/>
    </location>
</feature>
<evidence type="ECO:0000256" key="1">
    <source>
        <dbReference type="SAM" id="MobiDB-lite"/>
    </source>
</evidence>
<feature type="compositionally biased region" description="Low complexity" evidence="1">
    <location>
        <begin position="114"/>
        <end position="127"/>
    </location>
</feature>
<protein>
    <submittedName>
        <fullName evidence="2">Uncharacterized protein</fullName>
    </submittedName>
</protein>
<dbReference type="Proteomes" id="UP000030693">
    <property type="component" value="Unassembled WGS sequence"/>
</dbReference>